<dbReference type="SUPFAM" id="SSF51735">
    <property type="entry name" value="NAD(P)-binding Rossmann-fold domains"/>
    <property type="match status" value="1"/>
</dbReference>
<comment type="caution">
    <text evidence="3">The sequence shown here is derived from an EMBL/GenBank/DDBJ whole genome shotgun (WGS) entry which is preliminary data.</text>
</comment>
<name>A0A512B323_9BACT</name>
<dbReference type="InterPro" id="IPR036291">
    <property type="entry name" value="NAD(P)-bd_dom_sf"/>
</dbReference>
<dbReference type="Gene3D" id="3.40.50.720">
    <property type="entry name" value="NAD(P)-binding Rossmann-like Domain"/>
    <property type="match status" value="1"/>
</dbReference>
<gene>
    <name evidence="3" type="ORF">AAE02nite_40240</name>
</gene>
<dbReference type="AlphaFoldDB" id="A0A512B323"/>
<dbReference type="PANTHER" id="PTHR43000">
    <property type="entry name" value="DTDP-D-GLUCOSE 4,6-DEHYDRATASE-RELATED"/>
    <property type="match status" value="1"/>
</dbReference>
<sequence length="685" mass="77259">MSETLNHKNTQIDRQPTIGLVQNFRLGDYAGVEKVLADLKILSVKDLRTQISWAEYETVNGKDWYNWLIPRLAKEINLLPCFLGTPAELGVAPRTSSPLINPNAFADFLSNIITDLGAYFDWVELWNEPNQKATYDYTLDKSFSAFTEMISVAAALAKQCGKKILLGGMRPVDPNWLQLLFQKGALINIDAVGIHGFPEVYDQQWEGWAENIDKVREVLQANNSNAEIWITEAGFSTWQHDEYKQLEEFRRVLEADVAKVYWSNVQDGSPEFLGENNYTDERKYCFGLKGADGSPKLLYRLWAEHGLPGIGKFTCIRRKTYFNSDEKYSLITGGAGFVGTNLAKRLLEEGKRVLILDNLSRAGVEQNLQWLEDNYGDRLEVCVADIRNLQVVKMLMKNANEVFHFAAQVAVTTSLDFPINDFEINARGIVNVLEAIRAQDNPPPLVFTSTNKVYGGLEDLQFISNGSRYNPSDKNILKNGISEARPLDFHSPYGCSKGAADQYVIDYARTYGIQAVVFRMSCIYGPHQYGTEDQGWVAHFAIRAIEHKPISIYGDGKQVRDVLFVEDLVDAFLLAQKHMPKISGQAFNIGGGPENTTSLLELLATIGEFQGHKIPLNFDNWRPGDQHYYVSDIRKFRKATGWYPKHSVQEGVSKLYRWLCAARGLDLPADFSIVEENINTKVALA</sequence>
<proteinExistence type="inferred from homology"/>
<dbReference type="Pfam" id="PF01370">
    <property type="entry name" value="Epimerase"/>
    <property type="match status" value="1"/>
</dbReference>
<protein>
    <submittedName>
        <fullName evidence="3">NAD-dependent dehydratase</fullName>
    </submittedName>
</protein>
<dbReference type="EMBL" id="BJYS01000035">
    <property type="protein sequence ID" value="GEO06360.1"/>
    <property type="molecule type" value="Genomic_DNA"/>
</dbReference>
<dbReference type="InterPro" id="IPR017853">
    <property type="entry name" value="GH"/>
</dbReference>
<reference evidence="3 4" key="1">
    <citation type="submission" date="2019-07" db="EMBL/GenBank/DDBJ databases">
        <title>Whole genome shotgun sequence of Adhaeribacter aerolatus NBRC 106133.</title>
        <authorList>
            <person name="Hosoyama A."/>
            <person name="Uohara A."/>
            <person name="Ohji S."/>
            <person name="Ichikawa N."/>
        </authorList>
    </citation>
    <scope>NUCLEOTIDE SEQUENCE [LARGE SCALE GENOMIC DNA]</scope>
    <source>
        <strain evidence="3 4">NBRC 106133</strain>
    </source>
</reference>
<evidence type="ECO:0000313" key="3">
    <source>
        <dbReference type="EMBL" id="GEO06360.1"/>
    </source>
</evidence>
<dbReference type="RefSeq" id="WP_146902224.1">
    <property type="nucleotide sequence ID" value="NZ_BJYS01000035.1"/>
</dbReference>
<feature type="domain" description="NAD-dependent epimerase/dehydratase" evidence="2">
    <location>
        <begin position="330"/>
        <end position="590"/>
    </location>
</feature>
<dbReference type="OrthoDB" id="9810015at2"/>
<accession>A0A512B323</accession>
<evidence type="ECO:0000256" key="1">
    <source>
        <dbReference type="ARBA" id="ARBA00007637"/>
    </source>
</evidence>
<evidence type="ECO:0000259" key="2">
    <source>
        <dbReference type="Pfam" id="PF01370"/>
    </source>
</evidence>
<dbReference type="Gene3D" id="3.20.20.80">
    <property type="entry name" value="Glycosidases"/>
    <property type="match status" value="1"/>
</dbReference>
<dbReference type="Proteomes" id="UP000321532">
    <property type="component" value="Unassembled WGS sequence"/>
</dbReference>
<keyword evidence="4" id="KW-1185">Reference proteome</keyword>
<dbReference type="InterPro" id="IPR001509">
    <property type="entry name" value="Epimerase_deHydtase"/>
</dbReference>
<organism evidence="3 4">
    <name type="scientific">Adhaeribacter aerolatus</name>
    <dbReference type="NCBI Taxonomy" id="670289"/>
    <lineage>
        <taxon>Bacteria</taxon>
        <taxon>Pseudomonadati</taxon>
        <taxon>Bacteroidota</taxon>
        <taxon>Cytophagia</taxon>
        <taxon>Cytophagales</taxon>
        <taxon>Hymenobacteraceae</taxon>
        <taxon>Adhaeribacter</taxon>
    </lineage>
</organism>
<dbReference type="SUPFAM" id="SSF51445">
    <property type="entry name" value="(Trans)glycosidases"/>
    <property type="match status" value="1"/>
</dbReference>
<comment type="similarity">
    <text evidence="1">Belongs to the NAD(P)-dependent epimerase/dehydratase family.</text>
</comment>
<evidence type="ECO:0000313" key="4">
    <source>
        <dbReference type="Proteomes" id="UP000321532"/>
    </source>
</evidence>